<dbReference type="Proteomes" id="UP000053263">
    <property type="component" value="Unassembled WGS sequence"/>
</dbReference>
<dbReference type="PANTHER" id="PTHR11069">
    <property type="entry name" value="GLUCOSYLCERAMIDASE"/>
    <property type="match status" value="1"/>
</dbReference>
<protein>
    <submittedName>
        <fullName evidence="7">Glycoside hydrolase family 30 protein</fullName>
    </submittedName>
</protein>
<reference evidence="7 8" key="1">
    <citation type="submission" date="2014-06" db="EMBL/GenBank/DDBJ databases">
        <title>Evolutionary Origins and Diversification of the Mycorrhizal Mutualists.</title>
        <authorList>
            <consortium name="DOE Joint Genome Institute"/>
            <consortium name="Mycorrhizal Genomics Consortium"/>
            <person name="Kohler A."/>
            <person name="Kuo A."/>
            <person name="Nagy L.G."/>
            <person name="Floudas D."/>
            <person name="Copeland A."/>
            <person name="Barry K.W."/>
            <person name="Cichocki N."/>
            <person name="Veneault-Fourrey C."/>
            <person name="LaButti K."/>
            <person name="Lindquist E.A."/>
            <person name="Lipzen A."/>
            <person name="Lundell T."/>
            <person name="Morin E."/>
            <person name="Murat C."/>
            <person name="Riley R."/>
            <person name="Ohm R."/>
            <person name="Sun H."/>
            <person name="Tunlid A."/>
            <person name="Henrissat B."/>
            <person name="Grigoriev I.V."/>
            <person name="Hibbett D.S."/>
            <person name="Martin F."/>
        </authorList>
    </citation>
    <scope>NUCLEOTIDE SEQUENCE [LARGE SCALE GENOMIC DNA]</scope>
    <source>
        <strain evidence="7 8">FD-325 SS-3</strain>
    </source>
</reference>
<keyword evidence="8" id="KW-1185">Reference proteome</keyword>
<dbReference type="GO" id="GO:0006680">
    <property type="term" value="P:glucosylceramide catabolic process"/>
    <property type="evidence" value="ECO:0007669"/>
    <property type="project" value="TreeGrafter"/>
</dbReference>
<organism evidence="7 8">
    <name type="scientific">Plicaturopsis crispa FD-325 SS-3</name>
    <dbReference type="NCBI Taxonomy" id="944288"/>
    <lineage>
        <taxon>Eukaryota</taxon>
        <taxon>Fungi</taxon>
        <taxon>Dikarya</taxon>
        <taxon>Basidiomycota</taxon>
        <taxon>Agaricomycotina</taxon>
        <taxon>Agaricomycetes</taxon>
        <taxon>Agaricomycetidae</taxon>
        <taxon>Amylocorticiales</taxon>
        <taxon>Amylocorticiaceae</taxon>
        <taxon>Plicatura</taxon>
        <taxon>Plicaturopsis crispa</taxon>
    </lineage>
</organism>
<evidence type="ECO:0000313" key="7">
    <source>
        <dbReference type="EMBL" id="KII83681.1"/>
    </source>
</evidence>
<gene>
    <name evidence="7" type="ORF">PLICRDRAFT_58385</name>
</gene>
<feature type="domain" description="Glycosyl hydrolase family 30 TIM-barrel" evidence="6">
    <location>
        <begin position="68"/>
        <end position="366"/>
    </location>
</feature>
<evidence type="ECO:0000256" key="2">
    <source>
        <dbReference type="ARBA" id="ARBA00022729"/>
    </source>
</evidence>
<evidence type="ECO:0000256" key="5">
    <source>
        <dbReference type="SAM" id="SignalP"/>
    </source>
</evidence>
<keyword evidence="2 5" id="KW-0732">Signal</keyword>
<dbReference type="AlphaFoldDB" id="A0A0C9SKG2"/>
<dbReference type="PANTHER" id="PTHR11069:SF23">
    <property type="entry name" value="LYSOSOMAL ACID GLUCOSYLCERAMIDASE"/>
    <property type="match status" value="1"/>
</dbReference>
<evidence type="ECO:0000259" key="6">
    <source>
        <dbReference type="Pfam" id="PF02055"/>
    </source>
</evidence>
<dbReference type="Gene3D" id="2.60.40.1180">
    <property type="entry name" value="Golgi alpha-mannosidase II"/>
    <property type="match status" value="1"/>
</dbReference>
<dbReference type="EMBL" id="KN832575">
    <property type="protein sequence ID" value="KII83681.1"/>
    <property type="molecule type" value="Genomic_DNA"/>
</dbReference>
<dbReference type="GO" id="GO:0004348">
    <property type="term" value="F:glucosylceramidase activity"/>
    <property type="evidence" value="ECO:0007669"/>
    <property type="project" value="InterPro"/>
</dbReference>
<dbReference type="Gene3D" id="3.20.20.80">
    <property type="entry name" value="Glycosidases"/>
    <property type="match status" value="1"/>
</dbReference>
<evidence type="ECO:0000256" key="3">
    <source>
        <dbReference type="ARBA" id="ARBA00022801"/>
    </source>
</evidence>
<keyword evidence="4" id="KW-0326">Glycosidase</keyword>
<dbReference type="Pfam" id="PF02055">
    <property type="entry name" value="Glyco_hydro_30"/>
    <property type="match status" value="1"/>
</dbReference>
<keyword evidence="3 4" id="KW-0378">Hydrolase</keyword>
<dbReference type="InterPro" id="IPR013780">
    <property type="entry name" value="Glyco_hydro_b"/>
</dbReference>
<comment type="similarity">
    <text evidence="1 4">Belongs to the glycosyl hydrolase 30 family.</text>
</comment>
<dbReference type="InterPro" id="IPR017853">
    <property type="entry name" value="GH"/>
</dbReference>
<dbReference type="GO" id="GO:0016020">
    <property type="term" value="C:membrane"/>
    <property type="evidence" value="ECO:0007669"/>
    <property type="project" value="GOC"/>
</dbReference>
<sequence>MLGLALVALAHGVAAQQIYDIWQTTWDRSPLFEYNPSSAGSLPINFTSSGTTGDADITVDDTTVYQTIYGFGGSLTDSSALILNNMKSTDSDSYWELLKKLFDPTDGANSAGLSYVRVPLGASDFSATTYSFDDTSGDTSLNDFNINNAPSYLFSVLKDIMSVNDVLRVHLLPWSPPGWMKDGGTMDGGSLQTKYESNLANYILKALQGFKDEGITAFAVSIQNEPQNSNPTYPSTNMPYDVEASIGKTLRTLLDDNGFSDTKLIGYEHNWDNAATYPVNLMDSAASSFDGVAFHCYAGDVSEQSNFTSKYPNKEVFFTECAGTIGTDWWTNIKWYMDNLWIGSLNYGASSGLMWNIALNASGEPKLPGTNSCGGEGCRPIATVNSDGSYSLNEEFYSLAQASKAIIPKDSGGPWGQRVKVTVGGTLNWALVVGAYVTTRKSSSDYDRYSLVVLNWDDGSSSTWNPVSVKTTINFRDVQATVTFPVGVTTLWWYATAPSLDAAPDEIPYSEIYGETASGHQQPMGIWQRDYP</sequence>
<feature type="chain" id="PRO_5013062553" evidence="5">
    <location>
        <begin position="16"/>
        <end position="532"/>
    </location>
</feature>
<dbReference type="SUPFAM" id="SSF51445">
    <property type="entry name" value="(Trans)glycosidases"/>
    <property type="match status" value="1"/>
</dbReference>
<evidence type="ECO:0000256" key="4">
    <source>
        <dbReference type="RuleBase" id="RU361188"/>
    </source>
</evidence>
<evidence type="ECO:0000313" key="8">
    <source>
        <dbReference type="Proteomes" id="UP000053263"/>
    </source>
</evidence>
<dbReference type="InterPro" id="IPR001139">
    <property type="entry name" value="Glyco_hydro_30"/>
</dbReference>
<dbReference type="HOGENOM" id="CLU_014379_2_0_1"/>
<accession>A0A0C9SKG2</accession>
<evidence type="ECO:0000256" key="1">
    <source>
        <dbReference type="ARBA" id="ARBA00005382"/>
    </source>
</evidence>
<dbReference type="InterPro" id="IPR033453">
    <property type="entry name" value="Glyco_hydro_30_TIM-barrel"/>
</dbReference>
<feature type="signal peptide" evidence="5">
    <location>
        <begin position="1"/>
        <end position="15"/>
    </location>
</feature>
<proteinExistence type="inferred from homology"/>
<name>A0A0C9SKG2_PLICR</name>
<dbReference type="OrthoDB" id="2160638at2759"/>